<dbReference type="OrthoDB" id="9795689at2"/>
<dbReference type="SUPFAM" id="SSF117987">
    <property type="entry name" value="CRISPR-associated protein"/>
    <property type="match status" value="2"/>
</dbReference>
<name>A0A1X7FS80_TRICW</name>
<dbReference type="STRING" id="28094.SAMN06295900_11137"/>
<keyword evidence="2" id="KW-1185">Reference proteome</keyword>
<dbReference type="GeneID" id="95552883"/>
<dbReference type="Proteomes" id="UP000192911">
    <property type="component" value="Unassembled WGS sequence"/>
</dbReference>
<organism evidence="1 2">
    <name type="scientific">Trinickia caryophylli</name>
    <name type="common">Paraburkholderia caryophylli</name>
    <dbReference type="NCBI Taxonomy" id="28094"/>
    <lineage>
        <taxon>Bacteria</taxon>
        <taxon>Pseudomonadati</taxon>
        <taxon>Pseudomonadota</taxon>
        <taxon>Betaproteobacteria</taxon>
        <taxon>Burkholderiales</taxon>
        <taxon>Burkholderiaceae</taxon>
        <taxon>Trinickia</taxon>
    </lineage>
</organism>
<dbReference type="Pfam" id="PF08798">
    <property type="entry name" value="CRISPR_assoc"/>
    <property type="match status" value="1"/>
</dbReference>
<evidence type="ECO:0000313" key="1">
    <source>
        <dbReference type="EMBL" id="SMF57793.1"/>
    </source>
</evidence>
<dbReference type="EMBL" id="FXAH01000011">
    <property type="protein sequence ID" value="SMF57793.1"/>
    <property type="molecule type" value="Genomic_DNA"/>
</dbReference>
<reference evidence="2" key="1">
    <citation type="submission" date="2017-04" db="EMBL/GenBank/DDBJ databases">
        <authorList>
            <person name="Varghese N."/>
            <person name="Submissions S."/>
        </authorList>
    </citation>
    <scope>NUCLEOTIDE SEQUENCE [LARGE SCALE GENOMIC DNA]</scope>
    <source>
        <strain evidence="2">Ballard 720</strain>
    </source>
</reference>
<gene>
    <name evidence="1" type="ORF">SAMN06295900_11137</name>
</gene>
<evidence type="ECO:0000313" key="2">
    <source>
        <dbReference type="Proteomes" id="UP000192911"/>
    </source>
</evidence>
<dbReference type="NCBIfam" id="TIGR01907">
    <property type="entry name" value="casE_Cse3"/>
    <property type="match status" value="1"/>
</dbReference>
<dbReference type="SMART" id="SM01101">
    <property type="entry name" value="CRISPR_assoc"/>
    <property type="match status" value="1"/>
</dbReference>
<accession>A0A1X7FS80</accession>
<dbReference type="Gene3D" id="3.30.70.1210">
    <property type="entry name" value="Crispr-associated protein, domain 2"/>
    <property type="match status" value="1"/>
</dbReference>
<dbReference type="AlphaFoldDB" id="A0A1X7FS80"/>
<dbReference type="RefSeq" id="WP_085228945.1">
    <property type="nucleotide sequence ID" value="NZ_BSQD01000008.1"/>
</dbReference>
<proteinExistence type="predicted"/>
<dbReference type="CDD" id="cd09727">
    <property type="entry name" value="Cas6_I-E"/>
    <property type="match status" value="1"/>
</dbReference>
<dbReference type="Gene3D" id="3.30.70.1200">
    <property type="entry name" value="Crispr-associated protein, domain 1"/>
    <property type="match status" value="1"/>
</dbReference>
<protein>
    <submittedName>
        <fullName evidence="1">CRISPR system Cascade subunit CasE</fullName>
    </submittedName>
</protein>
<dbReference type="InterPro" id="IPR010179">
    <property type="entry name" value="CRISPR-assoc_prot_Cse3"/>
</dbReference>
<sequence>MTHYLSRITVPSAVLQDESTLMSTGDVYRDHALMWKLFPGAPDAKRDFLFRAETGANGHLLYYLMSRRQPRAWHSSVKVESKLYQPRLEVGEWVHFSLRANPVVAKAIGKEQRGRRHDVLMAAKTEAKAKGLSNSGIQTEMTRAALGWLTRRAEAWGLEVDADEVQVDAYLQHALHSKGRWLRFSSVDYQGMARVSDSDKLIPAMLGQPASGPHASLGHALGFGCGLLLVKRLP</sequence>